<dbReference type="STRING" id="1445510.YC6258_04172"/>
<evidence type="ECO:0000313" key="2">
    <source>
        <dbReference type="EMBL" id="AJQ96208.1"/>
    </source>
</evidence>
<reference evidence="2 3" key="1">
    <citation type="submission" date="2014-01" db="EMBL/GenBank/DDBJ databases">
        <title>Full genme sequencing of cellulolytic bacterium Gynuella sunshinyii YC6258T gen. nov., sp. nov.</title>
        <authorList>
            <person name="Khan H."/>
            <person name="Chung E.J."/>
            <person name="Chung Y.R."/>
        </authorList>
    </citation>
    <scope>NUCLEOTIDE SEQUENCE [LARGE SCALE GENOMIC DNA]</scope>
    <source>
        <strain evidence="2 3">YC6258</strain>
    </source>
</reference>
<dbReference type="AlphaFoldDB" id="A0A0C5VSA8"/>
<evidence type="ECO:0000313" key="3">
    <source>
        <dbReference type="Proteomes" id="UP000032266"/>
    </source>
</evidence>
<feature type="transmembrane region" description="Helical" evidence="1">
    <location>
        <begin position="118"/>
        <end position="139"/>
    </location>
</feature>
<proteinExistence type="predicted"/>
<dbReference type="HOGENOM" id="CLU_1684092_0_0_6"/>
<feature type="transmembrane region" description="Helical" evidence="1">
    <location>
        <begin position="87"/>
        <end position="112"/>
    </location>
</feature>
<keyword evidence="1" id="KW-1133">Transmembrane helix</keyword>
<sequence>MVVDVKYFRFIVIFLAFSETLLSLLFYKFGGLYFYLDERSEVMPVSSLVSQGGGEDLMIGIGCILFSILSVFNIVRSKFRVGTADIFTLLIVLVVQAVSLAMIEVASFSISIDQAHGWMLSMWFIVYAFLWGVLFVSIVNKISGGRLLSGGPSAVV</sequence>
<dbReference type="EMBL" id="CP007142">
    <property type="protein sequence ID" value="AJQ96208.1"/>
    <property type="molecule type" value="Genomic_DNA"/>
</dbReference>
<feature type="transmembrane region" description="Helical" evidence="1">
    <location>
        <begin position="7"/>
        <end position="27"/>
    </location>
</feature>
<evidence type="ECO:0000256" key="1">
    <source>
        <dbReference type="SAM" id="Phobius"/>
    </source>
</evidence>
<keyword evidence="3" id="KW-1185">Reference proteome</keyword>
<name>A0A0C5VSA8_9GAMM</name>
<gene>
    <name evidence="2" type="ORF">YC6258_04172</name>
</gene>
<feature type="transmembrane region" description="Helical" evidence="1">
    <location>
        <begin position="57"/>
        <end position="75"/>
    </location>
</feature>
<organism evidence="2 3">
    <name type="scientific">Gynuella sunshinyii YC6258</name>
    <dbReference type="NCBI Taxonomy" id="1445510"/>
    <lineage>
        <taxon>Bacteria</taxon>
        <taxon>Pseudomonadati</taxon>
        <taxon>Pseudomonadota</taxon>
        <taxon>Gammaproteobacteria</taxon>
        <taxon>Oceanospirillales</taxon>
        <taxon>Saccharospirillaceae</taxon>
        <taxon>Gynuella</taxon>
    </lineage>
</organism>
<protein>
    <submittedName>
        <fullName evidence="2">Uncharacterized protein</fullName>
    </submittedName>
</protein>
<accession>A0A0C5VSA8</accession>
<dbReference type="KEGG" id="gsn:YC6258_04172"/>
<dbReference type="Proteomes" id="UP000032266">
    <property type="component" value="Chromosome"/>
</dbReference>
<keyword evidence="1" id="KW-0472">Membrane</keyword>
<keyword evidence="1" id="KW-0812">Transmembrane</keyword>